<evidence type="ECO:0000259" key="4">
    <source>
        <dbReference type="PROSITE" id="PS50804"/>
    </source>
</evidence>
<keyword evidence="5" id="KW-1185">Reference proteome</keyword>
<dbReference type="PANTHER" id="PTHR45935:SF28">
    <property type="entry name" value="SCAN DOMAIN-CONTAINING PROTEIN 3"/>
    <property type="match status" value="1"/>
</dbReference>
<evidence type="ECO:0000256" key="3">
    <source>
        <dbReference type="SAM" id="MobiDB-lite"/>
    </source>
</evidence>
<dbReference type="InterPro" id="IPR003309">
    <property type="entry name" value="SCAN_dom"/>
</dbReference>
<organism evidence="5 6">
    <name type="scientific">Panthera pardus</name>
    <name type="common">Leopard</name>
    <name type="synonym">Felis pardus</name>
    <dbReference type="NCBI Taxonomy" id="9691"/>
    <lineage>
        <taxon>Eukaryota</taxon>
        <taxon>Metazoa</taxon>
        <taxon>Chordata</taxon>
        <taxon>Craniata</taxon>
        <taxon>Vertebrata</taxon>
        <taxon>Euteleostomi</taxon>
        <taxon>Mammalia</taxon>
        <taxon>Eutheria</taxon>
        <taxon>Laurasiatheria</taxon>
        <taxon>Carnivora</taxon>
        <taxon>Feliformia</taxon>
        <taxon>Felidae</taxon>
        <taxon>Pantherinae</taxon>
        <taxon>Panthera</taxon>
    </lineage>
</organism>
<dbReference type="Gene3D" id="1.10.4020.10">
    <property type="entry name" value="DNA breaking-rejoining enzymes"/>
    <property type="match status" value="1"/>
</dbReference>
<dbReference type="AlphaFoldDB" id="A0A9V1F047"/>
<dbReference type="SUPFAM" id="SSF47353">
    <property type="entry name" value="Retrovirus capsid dimerization domain-like"/>
    <property type="match status" value="1"/>
</dbReference>
<evidence type="ECO:0000256" key="1">
    <source>
        <dbReference type="ARBA" id="ARBA00023242"/>
    </source>
</evidence>
<gene>
    <name evidence="6" type="primary">LOC109259433</name>
</gene>
<accession>A0A9V1F047</accession>
<dbReference type="CDD" id="cd07936">
    <property type="entry name" value="SCAN"/>
    <property type="match status" value="1"/>
</dbReference>
<feature type="domain" description="SCAN box" evidence="4">
    <location>
        <begin position="49"/>
        <end position="128"/>
    </location>
</feature>
<dbReference type="GeneID" id="109259433"/>
<protein>
    <submittedName>
        <fullName evidence="6">Zinc finger and SCAN domain-containing protein 12-like</fullName>
    </submittedName>
</protein>
<comment type="subcellular location">
    <subcellularLocation>
        <location evidence="2">Nucleus</location>
    </subcellularLocation>
</comment>
<proteinExistence type="predicted"/>
<dbReference type="InterPro" id="IPR038269">
    <property type="entry name" value="SCAN_sf"/>
</dbReference>
<keyword evidence="1 2" id="KW-0539">Nucleus</keyword>
<dbReference type="PANTHER" id="PTHR45935">
    <property type="entry name" value="PROTEIN ZBED8-RELATED"/>
    <property type="match status" value="1"/>
</dbReference>
<feature type="region of interest" description="Disordered" evidence="3">
    <location>
        <begin position="1"/>
        <end position="20"/>
    </location>
</feature>
<evidence type="ECO:0000313" key="6">
    <source>
        <dbReference type="RefSeq" id="XP_019292611.2"/>
    </source>
</evidence>
<sequence>MAVDTRKSAGQFHPEWGQQGPAVVKVELEEDNPRSQVPDNQPPAWEIFRQRFRHFCYQETPGPREALRRLRELCRQWLRPETHSKEQILELLVLEQFLTILPAELQAWVREHHPESGDEVVTVLEDLDGKRNVQVSACVLEQEILLQRVTLQTLDEESSYTWVQPPAIQFKGKGPEPQPSEEGDGGVRTDNVMLDVKQELCEETEPCGKGV</sequence>
<dbReference type="SMART" id="SM00431">
    <property type="entry name" value="SCAN"/>
    <property type="match status" value="1"/>
</dbReference>
<dbReference type="RefSeq" id="XP_019292611.2">
    <property type="nucleotide sequence ID" value="XM_019437066.2"/>
</dbReference>
<dbReference type="GO" id="GO:0005634">
    <property type="term" value="C:nucleus"/>
    <property type="evidence" value="ECO:0007669"/>
    <property type="project" value="UniProtKB-SubCell"/>
</dbReference>
<dbReference type="FunFam" id="1.10.4020.10:FF:000001">
    <property type="entry name" value="zinc finger protein 263 isoform X1"/>
    <property type="match status" value="1"/>
</dbReference>
<name>A0A9V1F047_PANPR</name>
<evidence type="ECO:0000313" key="5">
    <source>
        <dbReference type="Proteomes" id="UP001165780"/>
    </source>
</evidence>
<dbReference type="InterPro" id="IPR050916">
    <property type="entry name" value="SCAN-C2H2_zinc_finger"/>
</dbReference>
<feature type="region of interest" description="Disordered" evidence="3">
    <location>
        <begin position="167"/>
        <end position="190"/>
    </location>
</feature>
<dbReference type="Proteomes" id="UP001165780">
    <property type="component" value="Unplaced"/>
</dbReference>
<reference evidence="6" key="1">
    <citation type="submission" date="2025-08" db="UniProtKB">
        <authorList>
            <consortium name="RefSeq"/>
        </authorList>
    </citation>
    <scope>IDENTIFICATION</scope>
    <source>
        <tissue evidence="6">Whole blood</tissue>
    </source>
</reference>
<dbReference type="PROSITE" id="PS50804">
    <property type="entry name" value="SCAN_BOX"/>
    <property type="match status" value="1"/>
</dbReference>
<dbReference type="Pfam" id="PF02023">
    <property type="entry name" value="SCAN"/>
    <property type="match status" value="1"/>
</dbReference>
<evidence type="ECO:0000256" key="2">
    <source>
        <dbReference type="PROSITE-ProRule" id="PRU00187"/>
    </source>
</evidence>